<sequence>MSIRFGAPIYVRGRQLDEATRELQQRVEQLVHEGDLTWWTVERRRIVTPDAGPVDPVPRWRRLWDQSAPTPPARRRIWR</sequence>
<dbReference type="KEGG" id="tdf:H9L22_04925"/>
<keyword evidence="2" id="KW-1185">Reference proteome</keyword>
<dbReference type="RefSeq" id="WP_187721821.1">
    <property type="nucleotide sequence ID" value="NZ_CP060789.1"/>
</dbReference>
<dbReference type="EMBL" id="CP060789">
    <property type="protein sequence ID" value="QNP56721.1"/>
    <property type="molecule type" value="Genomic_DNA"/>
</dbReference>
<reference evidence="1 2" key="1">
    <citation type="submission" date="2020-08" db="EMBL/GenBank/DDBJ databases">
        <title>Genome sequence of Tessaracoccus defluvii JCM 17540T.</title>
        <authorList>
            <person name="Hyun D.-W."/>
            <person name="Bae J.-W."/>
        </authorList>
    </citation>
    <scope>NUCLEOTIDE SEQUENCE [LARGE SCALE GENOMIC DNA]</scope>
    <source>
        <strain evidence="1 2">JCM 17540</strain>
    </source>
</reference>
<dbReference type="AlphaFoldDB" id="A0A7H0H855"/>
<name>A0A7H0H855_9ACTN</name>
<gene>
    <name evidence="1" type="ORF">H9L22_04925</name>
</gene>
<organism evidence="1 2">
    <name type="scientific">Tessaracoccus defluvii</name>
    <dbReference type="NCBI Taxonomy" id="1285901"/>
    <lineage>
        <taxon>Bacteria</taxon>
        <taxon>Bacillati</taxon>
        <taxon>Actinomycetota</taxon>
        <taxon>Actinomycetes</taxon>
        <taxon>Propionibacteriales</taxon>
        <taxon>Propionibacteriaceae</taxon>
        <taxon>Tessaracoccus</taxon>
    </lineage>
</organism>
<proteinExistence type="predicted"/>
<dbReference type="Proteomes" id="UP000516117">
    <property type="component" value="Chromosome"/>
</dbReference>
<accession>A0A7H0H855</accession>
<evidence type="ECO:0000313" key="2">
    <source>
        <dbReference type="Proteomes" id="UP000516117"/>
    </source>
</evidence>
<evidence type="ECO:0000313" key="1">
    <source>
        <dbReference type="EMBL" id="QNP56721.1"/>
    </source>
</evidence>
<protein>
    <submittedName>
        <fullName evidence="1">Uncharacterized protein</fullName>
    </submittedName>
</protein>